<proteinExistence type="predicted"/>
<dbReference type="OrthoDB" id="67516at2759"/>
<feature type="compositionally biased region" description="Polar residues" evidence="1">
    <location>
        <begin position="260"/>
        <end position="297"/>
    </location>
</feature>
<feature type="compositionally biased region" description="Low complexity" evidence="1">
    <location>
        <begin position="241"/>
        <end position="254"/>
    </location>
</feature>
<dbReference type="AlphaFoldDB" id="A0A8J2JVK5"/>
<dbReference type="PANTHER" id="PTHR45960">
    <property type="entry name" value="GRB2-ASSOCIATED-BINDING PROTEIN"/>
    <property type="match status" value="1"/>
</dbReference>
<dbReference type="GO" id="GO:0005737">
    <property type="term" value="C:cytoplasm"/>
    <property type="evidence" value="ECO:0007669"/>
    <property type="project" value="TreeGrafter"/>
</dbReference>
<dbReference type="SMART" id="SM00233">
    <property type="entry name" value="PH"/>
    <property type="match status" value="1"/>
</dbReference>
<dbReference type="PROSITE" id="PS50003">
    <property type="entry name" value="PH_DOMAIN"/>
    <property type="match status" value="1"/>
</dbReference>
<keyword evidence="4" id="KW-1185">Reference proteome</keyword>
<evidence type="ECO:0000256" key="1">
    <source>
        <dbReference type="SAM" id="MobiDB-lite"/>
    </source>
</evidence>
<evidence type="ECO:0000259" key="2">
    <source>
        <dbReference type="PROSITE" id="PS50003"/>
    </source>
</evidence>
<comment type="caution">
    <text evidence="3">The sequence shown here is derived from an EMBL/GenBank/DDBJ whole genome shotgun (WGS) entry which is preliminary data.</text>
</comment>
<gene>
    <name evidence="3" type="ORF">AFUS01_LOCUS13808</name>
</gene>
<evidence type="ECO:0000313" key="3">
    <source>
        <dbReference type="EMBL" id="CAG7724808.1"/>
    </source>
</evidence>
<protein>
    <recommendedName>
        <fullName evidence="2">PH domain-containing protein</fullName>
    </recommendedName>
</protein>
<dbReference type="Proteomes" id="UP000708208">
    <property type="component" value="Unassembled WGS sequence"/>
</dbReference>
<dbReference type="PANTHER" id="PTHR45960:SF2">
    <property type="entry name" value="PROTEIN DAUGHTER OF SEVENLESS"/>
    <property type="match status" value="1"/>
</dbReference>
<dbReference type="GO" id="GO:0007165">
    <property type="term" value="P:signal transduction"/>
    <property type="evidence" value="ECO:0007669"/>
    <property type="project" value="TreeGrafter"/>
</dbReference>
<feature type="compositionally biased region" description="Basic and acidic residues" evidence="1">
    <location>
        <begin position="303"/>
        <end position="316"/>
    </location>
</feature>
<accession>A0A8J2JVK5</accession>
<dbReference type="EMBL" id="CAJVCH010114284">
    <property type="protein sequence ID" value="CAG7724808.1"/>
    <property type="molecule type" value="Genomic_DNA"/>
</dbReference>
<feature type="domain" description="PH" evidence="2">
    <location>
        <begin position="6"/>
        <end position="121"/>
    </location>
</feature>
<organism evidence="3 4">
    <name type="scientific">Allacma fusca</name>
    <dbReference type="NCBI Taxonomy" id="39272"/>
    <lineage>
        <taxon>Eukaryota</taxon>
        <taxon>Metazoa</taxon>
        <taxon>Ecdysozoa</taxon>
        <taxon>Arthropoda</taxon>
        <taxon>Hexapoda</taxon>
        <taxon>Collembola</taxon>
        <taxon>Symphypleona</taxon>
        <taxon>Sminthuridae</taxon>
        <taxon>Allacma</taxon>
    </lineage>
</organism>
<dbReference type="InterPro" id="IPR001849">
    <property type="entry name" value="PH_domain"/>
</dbReference>
<feature type="compositionally biased region" description="Polar residues" evidence="1">
    <location>
        <begin position="320"/>
        <end position="354"/>
    </location>
</feature>
<dbReference type="Pfam" id="PF00169">
    <property type="entry name" value="PH"/>
    <property type="match status" value="1"/>
</dbReference>
<evidence type="ECO:0000313" key="4">
    <source>
        <dbReference type="Proteomes" id="UP000708208"/>
    </source>
</evidence>
<feature type="region of interest" description="Disordered" evidence="1">
    <location>
        <begin position="236"/>
        <end position="370"/>
    </location>
</feature>
<dbReference type="InterPro" id="IPR046355">
    <property type="entry name" value="Gab1-4-like"/>
</dbReference>
<feature type="compositionally biased region" description="Low complexity" evidence="1">
    <location>
        <begin position="154"/>
        <end position="164"/>
    </location>
</feature>
<sequence length="509" mass="56365">MTTTPEIVQHGWLTKSPPAKGLFKPRWRRRWFILRTGSYPNQFVLEYFTDESRRRLKGQINLDECEQLDLSSNPQIAAPLSVQDRHKYTFNLRTPSRVYYLAADTEPEMNKWVTCLCQVCGLKTVEEEGTEMYTRPGDENNQPEVMDNHESDESSPSVSESISEVNWATHPAKKEGSDAESVSAQPERPVATAPPRPPKKTVSAITATNSPQCIESSKPLLQSASTRNCFSYDNFEETHDSSSTCSSLHSPPGSAGALYSNITDISPVYQNPPSISGNPVSQSQMNLSTTPADSSARGTLPPKVDRNLKPDLRKPIESPSYKSFQQQSPTGSYPSKHSSGAMTLPSSKSSQRQVSGAGPKFDRNWKAPDSKLTLGPTPAQIKGQAANNFAKVPTVKCQSKCHMNTLPSSQRRRVGPAISPHGKKPQFFHEYEPPPELIYLQIDSKTSEGDPRHTSSKISHTRSPSASHAEDAGSVEYKLIDHVKTQALNHTRQDREEQLRANHGSKNLK</sequence>
<dbReference type="GO" id="GO:0035591">
    <property type="term" value="F:signaling adaptor activity"/>
    <property type="evidence" value="ECO:0007669"/>
    <property type="project" value="TreeGrafter"/>
</dbReference>
<feature type="region of interest" description="Disordered" evidence="1">
    <location>
        <begin position="408"/>
        <end position="428"/>
    </location>
</feature>
<feature type="region of interest" description="Disordered" evidence="1">
    <location>
        <begin position="131"/>
        <end position="210"/>
    </location>
</feature>
<feature type="compositionally biased region" description="Basic and acidic residues" evidence="1">
    <location>
        <begin position="360"/>
        <end position="369"/>
    </location>
</feature>
<feature type="compositionally biased region" description="Polar residues" evidence="1">
    <location>
        <begin position="456"/>
        <end position="466"/>
    </location>
</feature>
<name>A0A8J2JVK5_9HEXA</name>
<feature type="compositionally biased region" description="Basic and acidic residues" evidence="1">
    <location>
        <begin position="491"/>
        <end position="500"/>
    </location>
</feature>
<feature type="region of interest" description="Disordered" evidence="1">
    <location>
        <begin position="442"/>
        <end position="509"/>
    </location>
</feature>
<reference evidence="3" key="1">
    <citation type="submission" date="2021-06" db="EMBL/GenBank/DDBJ databases">
        <authorList>
            <person name="Hodson N. C."/>
            <person name="Mongue J. A."/>
            <person name="Jaron S. K."/>
        </authorList>
    </citation>
    <scope>NUCLEOTIDE SEQUENCE</scope>
</reference>